<evidence type="ECO:0000313" key="2">
    <source>
        <dbReference type="Proteomes" id="UP000191008"/>
    </source>
</evidence>
<gene>
    <name evidence="1" type="ORF">B1J93_17930</name>
</gene>
<protein>
    <submittedName>
        <fullName evidence="1">Uncharacterized protein</fullName>
    </submittedName>
</protein>
<dbReference type="Proteomes" id="UP000191008">
    <property type="component" value="Unassembled WGS sequence"/>
</dbReference>
<proteinExistence type="predicted"/>
<accession>A0A1T1DHL4</accession>
<name>A0A1T1DHL4_9LEPT</name>
<comment type="caution">
    <text evidence="1">The sequence shown here is derived from an EMBL/GenBank/DDBJ whole genome shotgun (WGS) entry which is preliminary data.</text>
</comment>
<dbReference type="EMBL" id="MVIT01000077">
    <property type="protein sequence ID" value="OOV40348.1"/>
    <property type="molecule type" value="Genomic_DNA"/>
</dbReference>
<sequence>MHDHVLDEFLEHELRDVLRVVVQLVAEELDLTDTAVFVFDIGLFQLNADVHEKRLRRMRSADDIVIEGDYHDRTGAELRTLGLVPFPFRVSAVHLVYEVIDVQQHPVGAFLATEQYELVLGVNFHLDDVEVGAPGVLWTYVGRLVPNARSVVVKRRTL</sequence>
<organism evidence="1 2">
    <name type="scientific">Leptospira kirschneri serovar Pomona</name>
    <dbReference type="NCBI Taxonomy" id="561005"/>
    <lineage>
        <taxon>Bacteria</taxon>
        <taxon>Pseudomonadati</taxon>
        <taxon>Spirochaetota</taxon>
        <taxon>Spirochaetia</taxon>
        <taxon>Leptospirales</taxon>
        <taxon>Leptospiraceae</taxon>
        <taxon>Leptospira</taxon>
    </lineage>
</organism>
<dbReference type="AlphaFoldDB" id="A0A1T1DHL4"/>
<reference evidence="1 2" key="1">
    <citation type="submission" date="2017-02" db="EMBL/GenBank/DDBJ databases">
        <title>Comparative genomic analysis of Brazilian Leptospira kirschneri strains of different serogroups.</title>
        <authorList>
            <person name="Moreno L.Z."/>
            <person name="Miraglia F."/>
            <person name="Kremer F.S."/>
            <person name="Eslabao M.R."/>
            <person name="Lilenbaum W."/>
            <person name="Dellagostin O.A."/>
            <person name="Moreno A.M."/>
        </authorList>
    </citation>
    <scope>NUCLEOTIDE SEQUENCE [LARGE SCALE GENOMIC DNA]</scope>
    <source>
        <strain evidence="1 2">M110/06</strain>
    </source>
</reference>
<dbReference type="RefSeq" id="WP_082293493.1">
    <property type="nucleotide sequence ID" value="NZ_MVIT01000077.1"/>
</dbReference>
<evidence type="ECO:0000313" key="1">
    <source>
        <dbReference type="EMBL" id="OOV40348.1"/>
    </source>
</evidence>